<dbReference type="AlphaFoldDB" id="A0A1J4J5X2"/>
<dbReference type="RefSeq" id="XP_068345990.1">
    <property type="nucleotide sequence ID" value="XM_068496498.1"/>
</dbReference>
<protein>
    <submittedName>
        <fullName evidence="1">Uncharacterized protein</fullName>
    </submittedName>
</protein>
<accession>A0A1J4J5X2</accession>
<dbReference type="GeneID" id="94831202"/>
<evidence type="ECO:0000313" key="1">
    <source>
        <dbReference type="EMBL" id="OHS92853.1"/>
    </source>
</evidence>
<evidence type="ECO:0000313" key="2">
    <source>
        <dbReference type="Proteomes" id="UP000179807"/>
    </source>
</evidence>
<name>A0A1J4J5X2_9EUKA</name>
<dbReference type="EMBL" id="MLAK01001459">
    <property type="protein sequence ID" value="OHS92853.1"/>
    <property type="molecule type" value="Genomic_DNA"/>
</dbReference>
<dbReference type="VEuPathDB" id="TrichDB:TRFO_12211"/>
<keyword evidence="2" id="KW-1185">Reference proteome</keyword>
<proteinExistence type="predicted"/>
<reference evidence="1" key="1">
    <citation type="submission" date="2016-10" db="EMBL/GenBank/DDBJ databases">
        <authorList>
            <person name="Benchimol M."/>
            <person name="Almeida L.G."/>
            <person name="Vasconcelos A.T."/>
            <person name="Perreira-Neves A."/>
            <person name="Rosa I.A."/>
            <person name="Tasca T."/>
            <person name="Bogo M.R."/>
            <person name="de Souza W."/>
        </authorList>
    </citation>
    <scope>NUCLEOTIDE SEQUENCE [LARGE SCALE GENOMIC DNA]</scope>
    <source>
        <strain evidence="1">K</strain>
    </source>
</reference>
<dbReference type="Proteomes" id="UP000179807">
    <property type="component" value="Unassembled WGS sequence"/>
</dbReference>
<gene>
    <name evidence="1" type="ORF">TRFO_12211</name>
</gene>
<organism evidence="1 2">
    <name type="scientific">Tritrichomonas foetus</name>
    <dbReference type="NCBI Taxonomy" id="1144522"/>
    <lineage>
        <taxon>Eukaryota</taxon>
        <taxon>Metamonada</taxon>
        <taxon>Parabasalia</taxon>
        <taxon>Tritrichomonadida</taxon>
        <taxon>Tritrichomonadidae</taxon>
        <taxon>Tritrichomonas</taxon>
    </lineage>
</organism>
<comment type="caution">
    <text evidence="1">The sequence shown here is derived from an EMBL/GenBank/DDBJ whole genome shotgun (WGS) entry which is preliminary data.</text>
</comment>
<sequence length="1037" mass="120262">MEIEGLLNSLNENFRRFSSPQDLNSYNQAKSWRKSIISNRQNIFLFVQIFLNSHLSPECQIFVLKMIREMIDAHLNSIQLTDITLSFTTTRPEIVSNIAVINTLGDIIGYCARLIYQNEKKFLFGITDDVINLSLLQWVSFYNAIDYIDNPRTDCTDSQNKDISKTFKKDFLLQFFRLSLRSIDGQPAEAIHLLLRCIQFDSKVNFPFMPVDEVTAEILKTMSNPTIFDKLFEFISNCPPPISSDALCIIGSLMQTVTQSSVLAFMPLFDLSITFCSRVLTLGEVLKDDRNVNAFKFVLSSFPKNSMVNMKCESINYELVNFIINNLTQNYRLAVSLLPQACAFFEKIQFYLSRNSPIFELYSNFLETFIRSTIDVFQTSDLESVYDVLFADRTERTDTKTIIKTLLRISNVKKTAVLSLVNQMIEEISQRPFNMAVNCQVGFLLFIARIAFKENSPMEFDGAFKSFLFTNDKLLSFKQIMNNRNNQPIKNEQAVSEQFMYESSVPFPLEYFSLSFMKSFLKKFVGSTNLAETMPNLHPLFESPELVVVFIFQRFWNDMLNNICPEKARKCLRQIVDNSQNMSVPSCALQIIASTNFPQRFLDNYISFPCSSAIYYTIVNVMILSDEIRPRFFESFEANFVGKTDSDSLKRLFKILSSWFLSARQPNRWLTLYLYFYSRFLNMCKHISTQNPEFAFLLKFIYKMTKSMPISTPFSTNEPHSFILVQTFMELLQNITATVGQHLNPIQIDENIFDMAFMTDLFDSKPISLSEAHSIGLHERQLKIKKRNSQTGKSVNDEEHYWSFLPLILESANEIIKSSIPNFGIMRLYNDYCILNLYNQLITTFSKTPILSILSDEILTNDLSTFIFLLSSNFRDELVSNENFWIFTVKFFHVSFLSHQRDVLKTTCQSLYLIIKGFSKPEEVTILRNHFILAFNVALYCVDCSTAAEFILEFARIDPDFVRMIGNLIEENLLPEVRQIFHDQFSHFWDGLADQTLEKMRQQLSANFKNFLDSIAQYSIKLYSLPNLAEFFDFTSI</sequence>